<dbReference type="EnsemblMetazoa" id="ACOM024744-RA">
    <property type="protein sequence ID" value="ACOM024744-PA.1"/>
    <property type="gene ID" value="ACOM024744"/>
</dbReference>
<sequence>MKLRSGGPCSVRNDFHSFSRDKDRYYSIALRPFSVGLLGPNQTEVMPVRCHWKTPERSQQIRDPTARNIVSAAAYQISDPTPTPLMDVYGGAASQRVHEVG</sequence>
<dbReference type="Proteomes" id="UP000075882">
    <property type="component" value="Unassembled WGS sequence"/>
</dbReference>
<protein>
    <submittedName>
        <fullName evidence="1">Uncharacterized protein</fullName>
    </submittedName>
</protein>
<organism evidence="1">
    <name type="scientific">Anopheles coluzzii</name>
    <name type="common">African malaria mosquito</name>
    <dbReference type="NCBI Taxonomy" id="1518534"/>
    <lineage>
        <taxon>Eukaryota</taxon>
        <taxon>Metazoa</taxon>
        <taxon>Ecdysozoa</taxon>
        <taxon>Arthropoda</taxon>
        <taxon>Hexapoda</taxon>
        <taxon>Insecta</taxon>
        <taxon>Pterygota</taxon>
        <taxon>Neoptera</taxon>
        <taxon>Endopterygota</taxon>
        <taxon>Diptera</taxon>
        <taxon>Nematocera</taxon>
        <taxon>Culicoidea</taxon>
        <taxon>Culicidae</taxon>
        <taxon>Anophelinae</taxon>
        <taxon>Anopheles</taxon>
    </lineage>
</organism>
<accession>A0A8W7P4K6</accession>
<name>A0A8W7P4K6_ANOCL</name>
<reference evidence="1" key="1">
    <citation type="submission" date="2022-08" db="UniProtKB">
        <authorList>
            <consortium name="EnsemblMetazoa"/>
        </authorList>
    </citation>
    <scope>IDENTIFICATION</scope>
</reference>
<proteinExistence type="predicted"/>
<evidence type="ECO:0000313" key="1">
    <source>
        <dbReference type="EnsemblMetazoa" id="ACOM024744-PA.1"/>
    </source>
</evidence>
<dbReference type="AlphaFoldDB" id="A0A8W7P4K6"/>